<keyword evidence="2" id="KW-1185">Reference proteome</keyword>
<dbReference type="Proteomes" id="UP001059380">
    <property type="component" value="Chromosome"/>
</dbReference>
<gene>
    <name evidence="1" type="ORF">MOP44_04225</name>
</gene>
<dbReference type="RefSeq" id="WP_260794668.1">
    <property type="nucleotide sequence ID" value="NZ_CP093313.1"/>
</dbReference>
<evidence type="ECO:0000313" key="2">
    <source>
        <dbReference type="Proteomes" id="UP001059380"/>
    </source>
</evidence>
<name>A0A9J7BTT2_9BACT</name>
<protein>
    <submittedName>
        <fullName evidence="1">Uncharacterized protein</fullName>
    </submittedName>
</protein>
<evidence type="ECO:0000313" key="1">
    <source>
        <dbReference type="EMBL" id="UWZ85154.1"/>
    </source>
</evidence>
<dbReference type="EMBL" id="CP093313">
    <property type="protein sequence ID" value="UWZ85154.1"/>
    <property type="molecule type" value="Genomic_DNA"/>
</dbReference>
<reference evidence="1" key="1">
    <citation type="submission" date="2021-04" db="EMBL/GenBank/DDBJ databases">
        <title>Phylogenetic analysis of Acidobacteriaceae.</title>
        <authorList>
            <person name="Qiu L."/>
            <person name="Zhang Q."/>
        </authorList>
    </citation>
    <scope>NUCLEOTIDE SEQUENCE</scope>
    <source>
        <strain evidence="1">DSM 25168</strain>
    </source>
</reference>
<dbReference type="KEGG" id="orp:MOP44_04225"/>
<organism evidence="1 2">
    <name type="scientific">Occallatibacter riparius</name>
    <dbReference type="NCBI Taxonomy" id="1002689"/>
    <lineage>
        <taxon>Bacteria</taxon>
        <taxon>Pseudomonadati</taxon>
        <taxon>Acidobacteriota</taxon>
        <taxon>Terriglobia</taxon>
        <taxon>Terriglobales</taxon>
        <taxon>Acidobacteriaceae</taxon>
        <taxon>Occallatibacter</taxon>
    </lineage>
</organism>
<dbReference type="AlphaFoldDB" id="A0A9J7BTT2"/>
<sequence>MGKLKPAIALAGPVKSAVVVVSAAQVQQERERAARPTVLPTRIPRLGESGRVAFDALFKSHIDEPTGSGK</sequence>
<accession>A0A9J7BTT2</accession>
<proteinExistence type="predicted"/>